<dbReference type="AlphaFoldDB" id="A0A0M3AQA9"/>
<comment type="caution">
    <text evidence="1">The sequence shown here is derived from an EMBL/GenBank/DDBJ whole genome shotgun (WGS) entry which is preliminary data.</text>
</comment>
<dbReference type="PATRIC" id="fig|56193.3.peg.2233"/>
<keyword evidence="2" id="KW-1185">Reference proteome</keyword>
<dbReference type="EMBL" id="LBIC01000004">
    <property type="protein sequence ID" value="KKW92382.1"/>
    <property type="molecule type" value="Genomic_DNA"/>
</dbReference>
<protein>
    <submittedName>
        <fullName evidence="1">Uncharacterized protein</fullName>
    </submittedName>
</protein>
<dbReference type="RefSeq" id="WP_046763588.1">
    <property type="nucleotide sequence ID" value="NZ_LBIC01000004.1"/>
</dbReference>
<organism evidence="1 2">
    <name type="scientific">Sphingobium chungbukense</name>
    <dbReference type="NCBI Taxonomy" id="56193"/>
    <lineage>
        <taxon>Bacteria</taxon>
        <taxon>Pseudomonadati</taxon>
        <taxon>Pseudomonadota</taxon>
        <taxon>Alphaproteobacteria</taxon>
        <taxon>Sphingomonadales</taxon>
        <taxon>Sphingomonadaceae</taxon>
        <taxon>Sphingobium</taxon>
    </lineage>
</organism>
<dbReference type="Proteomes" id="UP000033874">
    <property type="component" value="Unassembled WGS sequence"/>
</dbReference>
<sequence length="104" mass="11311">MMILLLMAASLAAQSEGVPHRIARVRPAPCQAVPSLCITGGEMEGPRLVSDTSPTSDGKMNAYRFDARPCRIIGNLDCPKRANRQIFRLGEPIERTLARSFGAD</sequence>
<evidence type="ECO:0000313" key="1">
    <source>
        <dbReference type="EMBL" id="KKW92382.1"/>
    </source>
</evidence>
<reference evidence="1 2" key="1">
    <citation type="submission" date="2015-04" db="EMBL/GenBank/DDBJ databases">
        <title>Genome sequence of aromatic hydrocarbons-degrading Sphingobium chungbukense DJ77.</title>
        <authorList>
            <person name="Kim Y.-C."/>
            <person name="Chae J.-C."/>
        </authorList>
    </citation>
    <scope>NUCLEOTIDE SEQUENCE [LARGE SCALE GENOMIC DNA]</scope>
    <source>
        <strain evidence="1 2">DJ77</strain>
    </source>
</reference>
<proteinExistence type="predicted"/>
<gene>
    <name evidence="1" type="ORF">YP76_10755</name>
</gene>
<accession>A0A0M3AQA9</accession>
<name>A0A0M3AQA9_9SPHN</name>
<evidence type="ECO:0000313" key="2">
    <source>
        <dbReference type="Proteomes" id="UP000033874"/>
    </source>
</evidence>